<dbReference type="Proteomes" id="UP000252100">
    <property type="component" value="Chromosome"/>
</dbReference>
<dbReference type="InterPro" id="IPR003673">
    <property type="entry name" value="CoA-Trfase_fam_III"/>
</dbReference>
<dbReference type="Pfam" id="PF02515">
    <property type="entry name" value="CoA_transf_3"/>
    <property type="match status" value="1"/>
</dbReference>
<keyword evidence="3" id="KW-1185">Reference proteome</keyword>
<proteinExistence type="predicted"/>
<dbReference type="InterPro" id="IPR023606">
    <property type="entry name" value="CoA-Trfase_III_dom_1_sf"/>
</dbReference>
<dbReference type="KEGG" id="rue:DT065_03525"/>
<dbReference type="GO" id="GO:0008410">
    <property type="term" value="F:CoA-transferase activity"/>
    <property type="evidence" value="ECO:0007669"/>
    <property type="project" value="TreeGrafter"/>
</dbReference>
<accession>A0A345BW47</accession>
<reference evidence="2 3" key="1">
    <citation type="journal article" date="2018" name="J. Microbiol.">
        <title>Salicibibacter kimchii gen. nov., sp. nov., a moderately halophilic and alkalitolerant bacterium in the family Bacillaceae, isolated from kimchi.</title>
        <authorList>
            <person name="Jang J.Y."/>
            <person name="Oh Y.J."/>
            <person name="Lim S.K."/>
            <person name="Park H.K."/>
            <person name="Lee C."/>
            <person name="Kim J.Y."/>
            <person name="Lee M.A."/>
            <person name="Choi H.J."/>
        </authorList>
    </citation>
    <scope>NUCLEOTIDE SEQUENCE [LARGE SCALE GENOMIC DNA]</scope>
    <source>
        <strain evidence="2 3">NKC1-1</strain>
    </source>
</reference>
<evidence type="ECO:0000313" key="2">
    <source>
        <dbReference type="EMBL" id="AXF55178.1"/>
    </source>
</evidence>
<dbReference type="PANTHER" id="PTHR48207:SF3">
    <property type="entry name" value="SUCCINATE--HYDROXYMETHYLGLUTARATE COA-TRANSFERASE"/>
    <property type="match status" value="1"/>
</dbReference>
<evidence type="ECO:0000313" key="3">
    <source>
        <dbReference type="Proteomes" id="UP000252100"/>
    </source>
</evidence>
<name>A0A345BW47_9BACI</name>
<dbReference type="Gene3D" id="3.30.1540.10">
    <property type="entry name" value="formyl-coa transferase, domain 3"/>
    <property type="match status" value="1"/>
</dbReference>
<protein>
    <submittedName>
        <fullName evidence="2">CoA transferase</fullName>
    </submittedName>
</protein>
<dbReference type="AlphaFoldDB" id="A0A345BW47"/>
<dbReference type="Gene3D" id="3.40.50.10540">
    <property type="entry name" value="Crotonobetainyl-coa:carnitine coa-transferase, domain 1"/>
    <property type="match status" value="1"/>
</dbReference>
<gene>
    <name evidence="2" type="ORF">DT065_03525</name>
</gene>
<sequence length="380" mass="42577">MALPLEGIKVLDFSNLLPGPFCTMNLAELGAYVVKVERPSGGDAVRKSKRMFHSINRNKKSITLDLKDNTDIEFIKTYLKNCDVLVEGFRPGVMKKLGLSYQEVIEINHSIIYCSISGYGQTGARSSIPGHDVNYLALSGLLSISGEPDGPPAARGGVPIADLSAGMYAVVAILAALRNRDKKGSGDFIDVSITDSALAWMSPRIGSYYDQSQPSKEQFLTKGAYGTYLTKDNEYIAIGTLEDHFFRSLCLSIDHPELIKNEKYRTWELRSKNANSLNAIIEKKLQEKSAQEWVQIFSQYDLPCCNVNGITDLPNEKTFEDRDIIEYYGDKDKGEYYVKFPVQFLNLVLQDNKSAPKLGEHNLKLMENDWENTQEKEGKI</sequence>
<dbReference type="InterPro" id="IPR050483">
    <property type="entry name" value="CoA-transferase_III_domain"/>
</dbReference>
<dbReference type="SUPFAM" id="SSF89796">
    <property type="entry name" value="CoA-transferase family III (CaiB/BaiF)"/>
    <property type="match status" value="1"/>
</dbReference>
<dbReference type="EMBL" id="CP031092">
    <property type="protein sequence ID" value="AXF55178.1"/>
    <property type="molecule type" value="Genomic_DNA"/>
</dbReference>
<keyword evidence="1 2" id="KW-0808">Transferase</keyword>
<organism evidence="2 3">
    <name type="scientific">Salicibibacter kimchii</name>
    <dbReference type="NCBI Taxonomy" id="2099786"/>
    <lineage>
        <taxon>Bacteria</taxon>
        <taxon>Bacillati</taxon>
        <taxon>Bacillota</taxon>
        <taxon>Bacilli</taxon>
        <taxon>Bacillales</taxon>
        <taxon>Bacillaceae</taxon>
        <taxon>Salicibibacter</taxon>
    </lineage>
</organism>
<evidence type="ECO:0000256" key="1">
    <source>
        <dbReference type="ARBA" id="ARBA00022679"/>
    </source>
</evidence>
<dbReference type="PANTHER" id="PTHR48207">
    <property type="entry name" value="SUCCINATE--HYDROXYMETHYLGLUTARATE COA-TRANSFERASE"/>
    <property type="match status" value="1"/>
</dbReference>
<dbReference type="InterPro" id="IPR044855">
    <property type="entry name" value="CoA-Trfase_III_dom3_sf"/>
</dbReference>
<dbReference type="RefSeq" id="WP_114370926.1">
    <property type="nucleotide sequence ID" value="NZ_CP031092.1"/>
</dbReference>
<dbReference type="OrthoDB" id="9797653at2"/>